<evidence type="ECO:0000256" key="1">
    <source>
        <dbReference type="SAM" id="SignalP"/>
    </source>
</evidence>
<organism evidence="2 3">
    <name type="scientific">Idiomarina aquatica</name>
    <dbReference type="NCBI Taxonomy" id="1327752"/>
    <lineage>
        <taxon>Bacteria</taxon>
        <taxon>Pseudomonadati</taxon>
        <taxon>Pseudomonadota</taxon>
        <taxon>Gammaproteobacteria</taxon>
        <taxon>Alteromonadales</taxon>
        <taxon>Idiomarinaceae</taxon>
        <taxon>Idiomarina</taxon>
    </lineage>
</organism>
<name>A0A4V3CQ33_9GAMM</name>
<keyword evidence="3" id="KW-1185">Reference proteome</keyword>
<dbReference type="RefSeq" id="WP_133538263.1">
    <property type="nucleotide sequence ID" value="NZ_SNXI01000001.1"/>
</dbReference>
<dbReference type="Proteomes" id="UP000295531">
    <property type="component" value="Unassembled WGS sequence"/>
</dbReference>
<gene>
    <name evidence="2" type="ORF">DEU29_101127</name>
</gene>
<reference evidence="2 3" key="1">
    <citation type="submission" date="2019-03" db="EMBL/GenBank/DDBJ databases">
        <title>Freshwater and sediment microbial communities from various areas in North America, analyzing microbe dynamics in response to fracking.</title>
        <authorList>
            <person name="Lamendella R."/>
        </authorList>
    </citation>
    <scope>NUCLEOTIDE SEQUENCE [LARGE SCALE GENOMIC DNA]</scope>
    <source>
        <strain evidence="2 3">18_TX</strain>
    </source>
</reference>
<evidence type="ECO:0000313" key="2">
    <source>
        <dbReference type="EMBL" id="TDP40583.1"/>
    </source>
</evidence>
<feature type="chain" id="PRO_5020835530" description="Outer membrane lipoprotein-sorting protein" evidence="1">
    <location>
        <begin position="23"/>
        <end position="255"/>
    </location>
</feature>
<comment type="caution">
    <text evidence="2">The sequence shown here is derived from an EMBL/GenBank/DDBJ whole genome shotgun (WGS) entry which is preliminary data.</text>
</comment>
<evidence type="ECO:0000313" key="3">
    <source>
        <dbReference type="Proteomes" id="UP000295531"/>
    </source>
</evidence>
<accession>A0A4V3CQ33</accession>
<evidence type="ECO:0008006" key="4">
    <source>
        <dbReference type="Google" id="ProtNLM"/>
    </source>
</evidence>
<sequence length="255" mass="29108">MNLKVATVISAGLLLSAASVMASDAQVDKAKSAIQKLKRQSAVEFAYQRHSDFGERTMRERYRPLPDSHGWTLLSENDEKPSAQRLTEYQQMKYDEWQSGQQTQDTEDQDQQSIKLSLSDMIQADTLVYVGEQEWRQQQVLAYTFTPYLDKFSEHDDKLQGNLYLSPNSHSPAGLSITLKESFSPAMSVTLENFEMQIELMPITDKGTTFYVPKQTEEKMAGSYLYFKDFSNHTIREYTDYSVLDTASVSRVSAN</sequence>
<dbReference type="AlphaFoldDB" id="A0A4V3CQ33"/>
<proteinExistence type="predicted"/>
<feature type="signal peptide" evidence="1">
    <location>
        <begin position="1"/>
        <end position="22"/>
    </location>
</feature>
<keyword evidence="1" id="KW-0732">Signal</keyword>
<dbReference type="OrthoDB" id="6238168at2"/>
<dbReference type="EMBL" id="SNXI01000001">
    <property type="protein sequence ID" value="TDP40583.1"/>
    <property type="molecule type" value="Genomic_DNA"/>
</dbReference>
<protein>
    <recommendedName>
        <fullName evidence="4">Outer membrane lipoprotein-sorting protein</fullName>
    </recommendedName>
</protein>